<dbReference type="AlphaFoldDB" id="A0AA88HNG1"/>
<accession>A0AA88HNG1</accession>
<feature type="compositionally biased region" description="Polar residues" evidence="1">
    <location>
        <begin position="195"/>
        <end position="210"/>
    </location>
</feature>
<comment type="caution">
    <text evidence="2">The sequence shown here is derived from an EMBL/GenBank/DDBJ whole genome shotgun (WGS) entry which is preliminary data.</text>
</comment>
<keyword evidence="3" id="KW-1185">Reference proteome</keyword>
<feature type="region of interest" description="Disordered" evidence="1">
    <location>
        <begin position="142"/>
        <end position="269"/>
    </location>
</feature>
<feature type="compositionally biased region" description="Pro residues" evidence="1">
    <location>
        <begin position="211"/>
        <end position="229"/>
    </location>
</feature>
<feature type="compositionally biased region" description="Pro residues" evidence="1">
    <location>
        <begin position="236"/>
        <end position="248"/>
    </location>
</feature>
<evidence type="ECO:0000313" key="2">
    <source>
        <dbReference type="EMBL" id="KAK2710304.1"/>
    </source>
</evidence>
<feature type="compositionally biased region" description="Basic residues" evidence="1">
    <location>
        <begin position="169"/>
        <end position="189"/>
    </location>
</feature>
<reference evidence="2" key="1">
    <citation type="submission" date="2023-07" db="EMBL/GenBank/DDBJ databases">
        <title>Chromosome-level genome assembly of Artemia franciscana.</title>
        <authorList>
            <person name="Jo E."/>
        </authorList>
    </citation>
    <scope>NUCLEOTIDE SEQUENCE</scope>
    <source>
        <tissue evidence="2">Whole body</tissue>
    </source>
</reference>
<dbReference type="Proteomes" id="UP001187531">
    <property type="component" value="Unassembled WGS sequence"/>
</dbReference>
<evidence type="ECO:0000313" key="3">
    <source>
        <dbReference type="Proteomes" id="UP001187531"/>
    </source>
</evidence>
<proteinExistence type="predicted"/>
<sequence length="315" mass="36115">MVFDSVSGFEESMEIITQYATQTGTQIAITLFLALCQIIPATGEEDDEVCPCLEECDEKDHEFGSIDTDIRDFGIQPVCSDDNFVRCCPEEPPPTKNLTVDLTLEEICFLKPEELKSVGVDPKEKEKCKTLVPANKIKNKSKYPRIKAGSTFHPPDESLFKTNLQNSRKSNKRIKSKSKKPGSSRRKQFQRQQRPKTLSTSPNTGQHQQPSYPPPIHPQQQSRPPPNPYQPQLSYMPPPTYQPQPPPYQSYLSPYQPPPSYSPPVQSYPQQMTYQPTYIEMRPYSPRYQRSYHADMPHYPAYSEARPVQVYSYNN</sequence>
<gene>
    <name evidence="2" type="ORF">QYM36_013825</name>
</gene>
<dbReference type="EMBL" id="JAVRJZ010000017">
    <property type="protein sequence ID" value="KAK2710304.1"/>
    <property type="molecule type" value="Genomic_DNA"/>
</dbReference>
<evidence type="ECO:0000256" key="1">
    <source>
        <dbReference type="SAM" id="MobiDB-lite"/>
    </source>
</evidence>
<organism evidence="2 3">
    <name type="scientific">Artemia franciscana</name>
    <name type="common">Brine shrimp</name>
    <name type="synonym">Artemia sanfranciscana</name>
    <dbReference type="NCBI Taxonomy" id="6661"/>
    <lineage>
        <taxon>Eukaryota</taxon>
        <taxon>Metazoa</taxon>
        <taxon>Ecdysozoa</taxon>
        <taxon>Arthropoda</taxon>
        <taxon>Crustacea</taxon>
        <taxon>Branchiopoda</taxon>
        <taxon>Anostraca</taxon>
        <taxon>Artemiidae</taxon>
        <taxon>Artemia</taxon>
    </lineage>
</organism>
<protein>
    <submittedName>
        <fullName evidence="2">Uncharacterized protein</fullName>
    </submittedName>
</protein>
<name>A0AA88HNG1_ARTSF</name>